<accession>A0A0P6XHT5</accession>
<proteinExistence type="inferred from homology"/>
<name>A0A0P6XHT5_9CHLR</name>
<dbReference type="Pfam" id="PF04101">
    <property type="entry name" value="Glyco_tran_28_C"/>
    <property type="match status" value="1"/>
</dbReference>
<comment type="caution">
    <text evidence="7">The sequence shown here is derived from an EMBL/GenBank/DDBJ whole genome shotgun (WGS) entry which is preliminary data.</text>
</comment>
<evidence type="ECO:0000313" key="8">
    <source>
        <dbReference type="Proteomes" id="UP000050430"/>
    </source>
</evidence>
<dbReference type="EMBL" id="LGCK01000014">
    <property type="protein sequence ID" value="KPL70667.1"/>
    <property type="molecule type" value="Genomic_DNA"/>
</dbReference>
<feature type="domain" description="Glycosyl transferase family 28 C-terminal" evidence="5">
    <location>
        <begin position="215"/>
        <end position="323"/>
    </location>
</feature>
<dbReference type="AlphaFoldDB" id="A0A0P6XHT5"/>
<dbReference type="RefSeq" id="WP_062422601.1">
    <property type="nucleotide sequence ID" value="NZ_BBYA01000010.1"/>
</dbReference>
<evidence type="ECO:0000313" key="7">
    <source>
        <dbReference type="EMBL" id="KPL70667.1"/>
    </source>
</evidence>
<feature type="domain" description="Diacylglycerol glucosyltransferase N-terminal" evidence="6">
    <location>
        <begin position="18"/>
        <end position="186"/>
    </location>
</feature>
<dbReference type="InterPro" id="IPR050519">
    <property type="entry name" value="Glycosyltransf_28_UgtP"/>
</dbReference>
<dbReference type="Pfam" id="PF06925">
    <property type="entry name" value="MGDG_synth"/>
    <property type="match status" value="1"/>
</dbReference>
<dbReference type="PANTHER" id="PTHR43025">
    <property type="entry name" value="MONOGALACTOSYLDIACYLGLYCEROL SYNTHASE"/>
    <property type="match status" value="1"/>
</dbReference>
<dbReference type="PATRIC" id="fig|229920.5.peg.658"/>
<comment type="subcellular location">
    <subcellularLocation>
        <location evidence="1">Membrane</location>
    </subcellularLocation>
</comment>
<dbReference type="GO" id="GO:0016758">
    <property type="term" value="F:hexosyltransferase activity"/>
    <property type="evidence" value="ECO:0007669"/>
    <property type="project" value="InterPro"/>
</dbReference>
<dbReference type="GO" id="GO:0009247">
    <property type="term" value="P:glycolipid biosynthetic process"/>
    <property type="evidence" value="ECO:0007669"/>
    <property type="project" value="InterPro"/>
</dbReference>
<dbReference type="OrthoDB" id="9815663at2"/>
<organism evidence="7 8">
    <name type="scientific">Leptolinea tardivitalis</name>
    <dbReference type="NCBI Taxonomy" id="229920"/>
    <lineage>
        <taxon>Bacteria</taxon>
        <taxon>Bacillati</taxon>
        <taxon>Chloroflexota</taxon>
        <taxon>Anaerolineae</taxon>
        <taxon>Anaerolineales</taxon>
        <taxon>Anaerolineaceae</taxon>
        <taxon>Leptolinea</taxon>
    </lineage>
</organism>
<dbReference type="GO" id="GO:0016020">
    <property type="term" value="C:membrane"/>
    <property type="evidence" value="ECO:0007669"/>
    <property type="project" value="UniProtKB-SubCell"/>
</dbReference>
<evidence type="ECO:0000256" key="2">
    <source>
        <dbReference type="ARBA" id="ARBA00006962"/>
    </source>
</evidence>
<keyword evidence="8" id="KW-1185">Reference proteome</keyword>
<evidence type="ECO:0000259" key="6">
    <source>
        <dbReference type="Pfam" id="PF06925"/>
    </source>
</evidence>
<sequence length="418" mass="46710">MENRKCILILTADAGFGHRSAALAIQAALEDLVGADCDLHLLNPLEDKRTPFFLRDSQSDYDLIVKEAPELYRLGYDASDKPIPSAIAESALSVLLYEVMHDLVETYKPDAIVTTYPLYQSALEAVFKIDRRFIPLYTVVTDLSTVHRIWFHRAANACLVPNSMVRDLALANNLKPEKVIETGIPVSPKLIQENRTKTEIRRNLGWDENRLTVLAVGSKRVDRLIETVNTLNHSGFPIQLAVAAGKDANLYENLKAIDWHVPAFLYEYVTNMPLLMHAADAIICKAGGLIVTESLACGLPILLVDVLPGQETGNAEVILQGGAGDMATTPLQVLETLSHWTINDQALLKTRAENSRRLGKPYAARDVAKIVWQGAQEGPTDRRRQRIAGRDDLQNLIKHYHFPLIDKLTDIRLRKERE</sequence>
<evidence type="ECO:0000256" key="3">
    <source>
        <dbReference type="ARBA" id="ARBA00022676"/>
    </source>
</evidence>
<evidence type="ECO:0008006" key="9">
    <source>
        <dbReference type="Google" id="ProtNLM"/>
    </source>
</evidence>
<evidence type="ECO:0000256" key="1">
    <source>
        <dbReference type="ARBA" id="ARBA00004370"/>
    </source>
</evidence>
<dbReference type="InterPro" id="IPR009695">
    <property type="entry name" value="Diacylglyc_glucosyltr_N"/>
</dbReference>
<dbReference type="InterPro" id="IPR007235">
    <property type="entry name" value="Glyco_trans_28_C"/>
</dbReference>
<dbReference type="PANTHER" id="PTHR43025:SF3">
    <property type="entry name" value="MONOGALACTOSYLDIACYLGLYCEROL SYNTHASE 1, CHLOROPLASTIC"/>
    <property type="match status" value="1"/>
</dbReference>
<dbReference type="Gene3D" id="3.40.50.2000">
    <property type="entry name" value="Glycogen Phosphorylase B"/>
    <property type="match status" value="1"/>
</dbReference>
<protein>
    <recommendedName>
        <fullName evidence="9">Diacylglycerol glucosyltransferase N-terminal domain-containing protein</fullName>
    </recommendedName>
</protein>
<keyword evidence="3" id="KW-0328">Glycosyltransferase</keyword>
<evidence type="ECO:0000259" key="5">
    <source>
        <dbReference type="Pfam" id="PF04101"/>
    </source>
</evidence>
<gene>
    <name evidence="7" type="ORF">ADM99_16395</name>
</gene>
<dbReference type="SUPFAM" id="SSF53756">
    <property type="entry name" value="UDP-Glycosyltransferase/glycogen phosphorylase"/>
    <property type="match status" value="1"/>
</dbReference>
<dbReference type="Proteomes" id="UP000050430">
    <property type="component" value="Unassembled WGS sequence"/>
</dbReference>
<keyword evidence="4" id="KW-0808">Transferase</keyword>
<dbReference type="STRING" id="229920.ADM99_16395"/>
<reference evidence="7 8" key="1">
    <citation type="submission" date="2015-07" db="EMBL/GenBank/DDBJ databases">
        <title>Genome sequence of Leptolinea tardivitalis DSM 16556.</title>
        <authorList>
            <person name="Hemp J."/>
            <person name="Ward L.M."/>
            <person name="Pace L.A."/>
            <person name="Fischer W.W."/>
        </authorList>
    </citation>
    <scope>NUCLEOTIDE SEQUENCE [LARGE SCALE GENOMIC DNA]</scope>
    <source>
        <strain evidence="7 8">YMTK-2</strain>
    </source>
</reference>
<comment type="similarity">
    <text evidence="2">Belongs to the glycosyltransferase 28 family.</text>
</comment>
<evidence type="ECO:0000256" key="4">
    <source>
        <dbReference type="ARBA" id="ARBA00022679"/>
    </source>
</evidence>